<dbReference type="RefSeq" id="WP_206050418.1">
    <property type="nucleotide sequence ID" value="NZ_JAFJMN010000008.1"/>
</dbReference>
<evidence type="ECO:0008006" key="3">
    <source>
        <dbReference type="Google" id="ProtNLM"/>
    </source>
</evidence>
<sequence length="219" mass="25257">MATDWFRTTDWSPAAQDDFERRLSRARSYNRGDYVRIKGLALHDAGKVDDARELWLRIVNGVYEDIGLARPSAIEHLADSYKETDAAKAEQLYRQLLDEHPDLGATSRLAELSLGETLVRLKRFDEALEWLTRWKQGDQPGWPNCLFRWHQAVIQVAQAQGDHDTVRRSASAALELADRGPMLAHHRTVGVVRTDESTLRRLHELASEPPVRKWWRPRE</sequence>
<dbReference type="Proteomes" id="UP000641514">
    <property type="component" value="Unassembled WGS sequence"/>
</dbReference>
<dbReference type="SUPFAM" id="SSF48452">
    <property type="entry name" value="TPR-like"/>
    <property type="match status" value="1"/>
</dbReference>
<gene>
    <name evidence="1" type="ORF">GCM10011410_05630</name>
</gene>
<dbReference type="InterPro" id="IPR019734">
    <property type="entry name" value="TPR_rpt"/>
</dbReference>
<dbReference type="InterPro" id="IPR011990">
    <property type="entry name" value="TPR-like_helical_dom_sf"/>
</dbReference>
<dbReference type="AlphaFoldDB" id="A0A916U0T5"/>
<evidence type="ECO:0000313" key="1">
    <source>
        <dbReference type="EMBL" id="GGC56088.1"/>
    </source>
</evidence>
<protein>
    <recommendedName>
        <fullName evidence="3">Tetratricopeptide repeat protein</fullName>
    </recommendedName>
</protein>
<name>A0A916U0T5_9ACTN</name>
<comment type="caution">
    <text evidence="1">The sequence shown here is derived from an EMBL/GenBank/DDBJ whole genome shotgun (WGS) entry which is preliminary data.</text>
</comment>
<dbReference type="Gene3D" id="1.25.40.10">
    <property type="entry name" value="Tetratricopeptide repeat domain"/>
    <property type="match status" value="1"/>
</dbReference>
<dbReference type="EMBL" id="BMJH01000001">
    <property type="protein sequence ID" value="GGC56088.1"/>
    <property type="molecule type" value="Genomic_DNA"/>
</dbReference>
<organism evidence="1 2">
    <name type="scientific">Hoyosella rhizosphaerae</name>
    <dbReference type="NCBI Taxonomy" id="1755582"/>
    <lineage>
        <taxon>Bacteria</taxon>
        <taxon>Bacillati</taxon>
        <taxon>Actinomycetota</taxon>
        <taxon>Actinomycetes</taxon>
        <taxon>Mycobacteriales</taxon>
        <taxon>Hoyosellaceae</taxon>
        <taxon>Hoyosella</taxon>
    </lineage>
</organism>
<dbReference type="Pfam" id="PF13174">
    <property type="entry name" value="TPR_6"/>
    <property type="match status" value="1"/>
</dbReference>
<keyword evidence="2" id="KW-1185">Reference proteome</keyword>
<accession>A0A916U0T5</accession>
<evidence type="ECO:0000313" key="2">
    <source>
        <dbReference type="Proteomes" id="UP000641514"/>
    </source>
</evidence>
<proteinExistence type="predicted"/>
<reference evidence="1" key="2">
    <citation type="submission" date="2020-09" db="EMBL/GenBank/DDBJ databases">
        <authorList>
            <person name="Sun Q."/>
            <person name="Zhou Y."/>
        </authorList>
    </citation>
    <scope>NUCLEOTIDE SEQUENCE</scope>
    <source>
        <strain evidence="1">CGMCC 1.15478</strain>
    </source>
</reference>
<reference evidence="1" key="1">
    <citation type="journal article" date="2014" name="Int. J. Syst. Evol. Microbiol.">
        <title>Complete genome sequence of Corynebacterium casei LMG S-19264T (=DSM 44701T), isolated from a smear-ripened cheese.</title>
        <authorList>
            <consortium name="US DOE Joint Genome Institute (JGI-PGF)"/>
            <person name="Walter F."/>
            <person name="Albersmeier A."/>
            <person name="Kalinowski J."/>
            <person name="Ruckert C."/>
        </authorList>
    </citation>
    <scope>NUCLEOTIDE SEQUENCE</scope>
    <source>
        <strain evidence="1">CGMCC 1.15478</strain>
    </source>
</reference>